<dbReference type="SUPFAM" id="SSF49464">
    <property type="entry name" value="Carboxypeptidase regulatory domain-like"/>
    <property type="match status" value="1"/>
</dbReference>
<feature type="non-terminal residue" evidence="1">
    <location>
        <position position="228"/>
    </location>
</feature>
<gene>
    <name evidence="1" type="ORF">METZ01_LOCUS504802</name>
</gene>
<accession>A0A383E775</accession>
<name>A0A383E775_9ZZZZ</name>
<sequence length="228" mass="26256">MFLAFALNILLCSDLKVNRIDTDPRLYHVSFFAPVPDSIDIETFIKEINDYDFGKNEHFIFQGRTYNRRDVTTSAGWAFHTVSQLYPSLNDNELIVGIAEIESKIEQSCVLWGFTNQGKYLGYLNKSFVFTTDNPPEGLIRSRLKKGHNRFELVIKPRGLADFNAYIWPENRVEVSGTVVDANNNPIPYAGGGISDRESFFRKFQTDANGFFEHVIYPFNKNHIYDLF</sequence>
<protein>
    <submittedName>
        <fullName evidence="1">Uncharacterized protein</fullName>
    </submittedName>
</protein>
<dbReference type="AlphaFoldDB" id="A0A383E775"/>
<reference evidence="1" key="1">
    <citation type="submission" date="2018-05" db="EMBL/GenBank/DDBJ databases">
        <authorList>
            <person name="Lanie J.A."/>
            <person name="Ng W.-L."/>
            <person name="Kazmierczak K.M."/>
            <person name="Andrzejewski T.M."/>
            <person name="Davidsen T.M."/>
            <person name="Wayne K.J."/>
            <person name="Tettelin H."/>
            <person name="Glass J.I."/>
            <person name="Rusch D."/>
            <person name="Podicherti R."/>
            <person name="Tsui H.-C.T."/>
            <person name="Winkler M.E."/>
        </authorList>
    </citation>
    <scope>NUCLEOTIDE SEQUENCE</scope>
</reference>
<proteinExistence type="predicted"/>
<evidence type="ECO:0000313" key="1">
    <source>
        <dbReference type="EMBL" id="SVE51948.1"/>
    </source>
</evidence>
<organism evidence="1">
    <name type="scientific">marine metagenome</name>
    <dbReference type="NCBI Taxonomy" id="408172"/>
    <lineage>
        <taxon>unclassified sequences</taxon>
        <taxon>metagenomes</taxon>
        <taxon>ecological metagenomes</taxon>
    </lineage>
</organism>
<dbReference type="InterPro" id="IPR008969">
    <property type="entry name" value="CarboxyPept-like_regulatory"/>
</dbReference>
<dbReference type="EMBL" id="UINC01222954">
    <property type="protein sequence ID" value="SVE51948.1"/>
    <property type="molecule type" value="Genomic_DNA"/>
</dbReference>